<dbReference type="InterPro" id="IPR036852">
    <property type="entry name" value="Peptidase_S8/S53_dom_sf"/>
</dbReference>
<dbReference type="InterPro" id="IPR023827">
    <property type="entry name" value="Peptidase_S8_Asp-AS"/>
</dbReference>
<comment type="caution">
    <text evidence="9">The sequence shown here is derived from an EMBL/GenBank/DDBJ whole genome shotgun (WGS) entry which is preliminary data.</text>
</comment>
<keyword evidence="3 5" id="KW-0378">Hydrolase</keyword>
<dbReference type="InterPro" id="IPR022398">
    <property type="entry name" value="Peptidase_S8_His-AS"/>
</dbReference>
<gene>
    <name evidence="9" type="ORF">GCM10009560_45440</name>
</gene>
<feature type="active site" description="Charge relay system" evidence="5">
    <location>
        <position position="198"/>
    </location>
</feature>
<evidence type="ECO:0000256" key="4">
    <source>
        <dbReference type="ARBA" id="ARBA00022825"/>
    </source>
</evidence>
<dbReference type="SUPFAM" id="SSF52743">
    <property type="entry name" value="Subtilisin-like"/>
    <property type="match status" value="1"/>
</dbReference>
<dbReference type="Gene3D" id="3.40.50.200">
    <property type="entry name" value="Peptidase S8/S53 domain"/>
    <property type="match status" value="1"/>
</dbReference>
<evidence type="ECO:0000259" key="8">
    <source>
        <dbReference type="Pfam" id="PF00082"/>
    </source>
</evidence>
<dbReference type="PROSITE" id="PS00136">
    <property type="entry name" value="SUBTILASE_ASP"/>
    <property type="match status" value="1"/>
</dbReference>
<keyword evidence="10" id="KW-1185">Reference proteome</keyword>
<dbReference type="InterPro" id="IPR050131">
    <property type="entry name" value="Peptidase_S8_subtilisin-like"/>
</dbReference>
<proteinExistence type="inferred from homology"/>
<dbReference type="PROSITE" id="PS00137">
    <property type="entry name" value="SUBTILASE_HIS"/>
    <property type="match status" value="1"/>
</dbReference>
<dbReference type="Gene3D" id="2.60.40.10">
    <property type="entry name" value="Immunoglobulins"/>
    <property type="match status" value="1"/>
</dbReference>
<dbReference type="PROSITE" id="PS00138">
    <property type="entry name" value="SUBTILASE_SER"/>
    <property type="match status" value="1"/>
</dbReference>
<reference evidence="9 10" key="1">
    <citation type="journal article" date="2019" name="Int. J. Syst. Evol. Microbiol.">
        <title>The Global Catalogue of Microorganisms (GCM) 10K type strain sequencing project: providing services to taxonomists for standard genome sequencing and annotation.</title>
        <authorList>
            <consortium name="The Broad Institute Genomics Platform"/>
            <consortium name="The Broad Institute Genome Sequencing Center for Infectious Disease"/>
            <person name="Wu L."/>
            <person name="Ma J."/>
        </authorList>
    </citation>
    <scope>NUCLEOTIDE SEQUENCE [LARGE SCALE GENOMIC DNA]</scope>
    <source>
        <strain evidence="9 10">JCM 11136</strain>
    </source>
</reference>
<protein>
    <submittedName>
        <fullName evidence="9">S8 family serine peptidase</fullName>
    </submittedName>
</protein>
<evidence type="ECO:0000256" key="1">
    <source>
        <dbReference type="ARBA" id="ARBA00011073"/>
    </source>
</evidence>
<feature type="chain" id="PRO_5046334362" evidence="7">
    <location>
        <begin position="25"/>
        <end position="1079"/>
    </location>
</feature>
<name>A0ABN1Q2W8_9ACTN</name>
<dbReference type="PROSITE" id="PS51892">
    <property type="entry name" value="SUBTILASE"/>
    <property type="match status" value="1"/>
</dbReference>
<evidence type="ECO:0000256" key="5">
    <source>
        <dbReference type="PROSITE-ProRule" id="PRU01240"/>
    </source>
</evidence>
<sequence>MIRKTLAVTAVLAAALAAIPPASAETPPAETPQAAGAKSVTLITGDRVGLDGGRITFTAGPGRTNVRYITQGTEDDWTLIPLDVAGDVARGVLDRNLFRIPQLIKDGLGDKELPLIVQYRQGAAPMTALSGARPLASIDSLATAGARWAQLSQDRAVQKVWLDAPVKATLDRSVPQVGAPEAWQAGFTGEGVKVAVLDTGVDDRHPDLAGRVDAAANFSESADAVDRQGHGTHVASTIAGQGVAGTSARKGVAPGVRLLNAKVLDDGGRGYTSDIIEGMEWAAQQGAKIVNMSLGAPDQEGLDPLEQAVERHSAERDILFVIAAGNEGPRAGSLGSPGSADAALTVGAVDSADKLASFSSRGPRAGDLAVKPDLTAPGVAIAAAEAGTGEHVRMSGTSMATPHVAGAAAILAQQHPRWTSRELKAALVGSTKTGGSVWESGTGRLDVARAVRQSVTADAGNLAFGRLRWPYEDKPIERTLTYRNVGTAPVTLNLALEATDLAGKAAPQGVFTLSAAQVTVPAGGSAPVTVTAAPAAASTTGYGGRITASAEGVTLSTLVGFAKEPESYDLHVKLIDQLGTVPDDAEDFMPMTLMPESGGPLIQMGISRGDSEGPIRVPAGRYLAYTVMQTRFPDGHAELSVVPITGLDVKADREVVFDARTAKTMEVKTDRPDAGTAGEEFVLFQKRADGKEWAAGFSIDRFSLPRNVSPDPLRFRVAPTTAKTPGFRFEKFTQLAAQRPDGTFTDSPYVYNLLLREDGVVPGELRIRDRELGRVRADLATLRAGATGAPGAGPAAGGPQGDGYTAWSQVVTALPLTQTWYFTPGIPWERSFETMPNGRLHQTLEYADARTYRAGRQERERWNSAVVGTALGERTLVSRTDAAIEVGHLPLWHAAGRDRVTGSSEYGTGTTTLLRDGKIVATADRLPDYTVTLPVAPGSGRFQLRVEGTADPSATELSSKLTTEWSFTSAGTGAVPLFVLRAEPELDLNNATRPGLVALPLRLERMEGATKPVTKVTVEVSTDGKSWHRAAVVPTGRDTWRALPLTPLRSGESVSLRLTARDSAGTTVSQTVERAFLVR</sequence>
<keyword evidence="2 5" id="KW-0645">Protease</keyword>
<evidence type="ECO:0000313" key="10">
    <source>
        <dbReference type="Proteomes" id="UP001501578"/>
    </source>
</evidence>
<dbReference type="PANTHER" id="PTHR43806">
    <property type="entry name" value="PEPTIDASE S8"/>
    <property type="match status" value="1"/>
</dbReference>
<dbReference type="CDD" id="cd07487">
    <property type="entry name" value="Peptidases_S8_1"/>
    <property type="match status" value="1"/>
</dbReference>
<feature type="active site" description="Charge relay system" evidence="5">
    <location>
        <position position="398"/>
    </location>
</feature>
<keyword evidence="4 5" id="KW-0720">Serine protease</keyword>
<dbReference type="InterPro" id="IPR023828">
    <property type="entry name" value="Peptidase_S8_Ser-AS"/>
</dbReference>
<evidence type="ECO:0000256" key="7">
    <source>
        <dbReference type="SAM" id="SignalP"/>
    </source>
</evidence>
<dbReference type="InterPro" id="IPR000209">
    <property type="entry name" value="Peptidase_S8/S53_dom"/>
</dbReference>
<dbReference type="InterPro" id="IPR015500">
    <property type="entry name" value="Peptidase_S8_subtilisin-rel"/>
</dbReference>
<feature type="signal peptide" evidence="7">
    <location>
        <begin position="1"/>
        <end position="24"/>
    </location>
</feature>
<dbReference type="Proteomes" id="UP001501578">
    <property type="component" value="Unassembled WGS sequence"/>
</dbReference>
<evidence type="ECO:0000256" key="6">
    <source>
        <dbReference type="RuleBase" id="RU003355"/>
    </source>
</evidence>
<evidence type="ECO:0000256" key="3">
    <source>
        <dbReference type="ARBA" id="ARBA00022801"/>
    </source>
</evidence>
<feature type="active site" description="Charge relay system" evidence="5">
    <location>
        <position position="230"/>
    </location>
</feature>
<evidence type="ECO:0000313" key="9">
    <source>
        <dbReference type="EMBL" id="GAA0936626.1"/>
    </source>
</evidence>
<accession>A0ABN1Q2W8</accession>
<dbReference type="PANTHER" id="PTHR43806:SF11">
    <property type="entry name" value="CEREVISIN-RELATED"/>
    <property type="match status" value="1"/>
</dbReference>
<dbReference type="PRINTS" id="PR00723">
    <property type="entry name" value="SUBTILISIN"/>
</dbReference>
<comment type="similarity">
    <text evidence="1 5 6">Belongs to the peptidase S8 family.</text>
</comment>
<dbReference type="InterPro" id="IPR013783">
    <property type="entry name" value="Ig-like_fold"/>
</dbReference>
<keyword evidence="7" id="KW-0732">Signal</keyword>
<evidence type="ECO:0000256" key="2">
    <source>
        <dbReference type="ARBA" id="ARBA00022670"/>
    </source>
</evidence>
<organism evidence="9 10">
    <name type="scientific">Nonomuraea longicatena</name>
    <dbReference type="NCBI Taxonomy" id="83682"/>
    <lineage>
        <taxon>Bacteria</taxon>
        <taxon>Bacillati</taxon>
        <taxon>Actinomycetota</taxon>
        <taxon>Actinomycetes</taxon>
        <taxon>Streptosporangiales</taxon>
        <taxon>Streptosporangiaceae</taxon>
        <taxon>Nonomuraea</taxon>
    </lineage>
</organism>
<feature type="domain" description="Peptidase S8/S53" evidence="8">
    <location>
        <begin position="189"/>
        <end position="433"/>
    </location>
</feature>
<dbReference type="Pfam" id="PF00082">
    <property type="entry name" value="Peptidase_S8"/>
    <property type="match status" value="1"/>
</dbReference>
<dbReference type="EMBL" id="BAAAHQ010000023">
    <property type="protein sequence ID" value="GAA0936626.1"/>
    <property type="molecule type" value="Genomic_DNA"/>
</dbReference>